<dbReference type="EMBL" id="SWQE01000007">
    <property type="protein sequence ID" value="NFJ09612.1"/>
    <property type="molecule type" value="Genomic_DNA"/>
</dbReference>
<name>A0A846J7Y7_CLOBO</name>
<dbReference type="AlphaFoldDB" id="A0A846J7Y7"/>
<proteinExistence type="predicted"/>
<sequence>MRDIMFRGKDKLGNWHYGNLHMDITTGSYKCHINSRISVDNPEFIEVDRETVGQMTDSNDIDGNPIWEGDLVNQRSVLIGDNDNLSFTGYVKFSEGQWLIDNEETAIPLWSEHRENKIVE</sequence>
<reference evidence="1 2" key="1">
    <citation type="submission" date="2019-04" db="EMBL/GenBank/DDBJ databases">
        <title>Genome sequencing of Clostridium botulinum Groups I-IV and Clostridium butyricum.</title>
        <authorList>
            <person name="Brunt J."/>
            <person name="Van Vliet A.H.M."/>
            <person name="Stringer S.C."/>
            <person name="Carter A.T."/>
            <person name="Peck M.W."/>
        </authorList>
    </citation>
    <scope>NUCLEOTIDE SEQUENCE [LARGE SCALE GENOMIC DNA]</scope>
    <source>
        <strain evidence="1 2">Colworth BL30</strain>
    </source>
</reference>
<evidence type="ECO:0008006" key="3">
    <source>
        <dbReference type="Google" id="ProtNLM"/>
    </source>
</evidence>
<evidence type="ECO:0000313" key="2">
    <source>
        <dbReference type="Proteomes" id="UP000480039"/>
    </source>
</evidence>
<organism evidence="1 2">
    <name type="scientific">Clostridium botulinum</name>
    <dbReference type="NCBI Taxonomy" id="1491"/>
    <lineage>
        <taxon>Bacteria</taxon>
        <taxon>Bacillati</taxon>
        <taxon>Bacillota</taxon>
        <taxon>Clostridia</taxon>
        <taxon>Eubacteriales</taxon>
        <taxon>Clostridiaceae</taxon>
        <taxon>Clostridium</taxon>
    </lineage>
</organism>
<protein>
    <recommendedName>
        <fullName evidence="3">YopX protein domain-containing protein</fullName>
    </recommendedName>
</protein>
<dbReference type="SUPFAM" id="SSF159006">
    <property type="entry name" value="YopX-like"/>
    <property type="match status" value="1"/>
</dbReference>
<dbReference type="Proteomes" id="UP000480039">
    <property type="component" value="Unassembled WGS sequence"/>
</dbReference>
<accession>A0A846J7Y7</accession>
<comment type="caution">
    <text evidence="1">The sequence shown here is derived from an EMBL/GenBank/DDBJ whole genome shotgun (WGS) entry which is preliminary data.</text>
</comment>
<gene>
    <name evidence="1" type="ORF">FC871_14245</name>
</gene>
<evidence type="ECO:0000313" key="1">
    <source>
        <dbReference type="EMBL" id="NFJ09612.1"/>
    </source>
</evidence>